<evidence type="ECO:0000256" key="14">
    <source>
        <dbReference type="HAMAP-Rule" id="MF_00065"/>
    </source>
</evidence>
<dbReference type="AlphaFoldDB" id="A0AA94EPJ6"/>
<comment type="caution">
    <text evidence="17">The sequence shown here is derived from an EMBL/GenBank/DDBJ whole genome shotgun (WGS) entry which is preliminary data.</text>
</comment>
<dbReference type="InterPro" id="IPR059117">
    <property type="entry name" value="APS_kinase_dom"/>
</dbReference>
<reference evidence="17 18" key="1">
    <citation type="submission" date="2016-10" db="EMBL/GenBank/DDBJ databases">
        <title>Search of new enzymes for the oxidation of sulfur compounds.</title>
        <authorList>
            <person name="Novo A."/>
            <person name="Moreira I.S."/>
            <person name="Castro P.M."/>
        </authorList>
    </citation>
    <scope>NUCLEOTIDE SEQUENCE [LARGE SCALE GENOMIC DNA]</scope>
    <source>
        <strain evidence="17 18">A9</strain>
    </source>
</reference>
<evidence type="ECO:0000313" key="18">
    <source>
        <dbReference type="Proteomes" id="UP000288002"/>
    </source>
</evidence>
<comment type="pathway">
    <text evidence="3 14 15">Sulfur metabolism; hydrogen sulfide biosynthesis; sulfite from sulfate: step 2/3.</text>
</comment>
<dbReference type="GO" id="GO:0000103">
    <property type="term" value="P:sulfate assimilation"/>
    <property type="evidence" value="ECO:0007669"/>
    <property type="project" value="UniProtKB-UniRule"/>
</dbReference>
<comment type="similarity">
    <text evidence="4 14 15">Belongs to the APS kinase family.</text>
</comment>
<evidence type="ECO:0000256" key="12">
    <source>
        <dbReference type="ARBA" id="ARBA00031393"/>
    </source>
</evidence>
<dbReference type="PANTHER" id="PTHR11055">
    <property type="entry name" value="BIFUNCTIONAL 3'-PHOSPHOADENOSINE 5'-PHOSPHOSULFATE SYNTHASE"/>
    <property type="match status" value="1"/>
</dbReference>
<dbReference type="InterPro" id="IPR002891">
    <property type="entry name" value="APS"/>
</dbReference>
<evidence type="ECO:0000256" key="7">
    <source>
        <dbReference type="ARBA" id="ARBA00022679"/>
    </source>
</evidence>
<sequence>MPISDAVKSFIFSCGCGQPSVNDPAIKVTKIMQNNLTSQRISTTAQVRGEQKNQRPVVIWLTGLSGSGKSSLADALEQRLVARGCHTYLLDGDNVRMGLCKDLGFGDRDREENIRRVAEVANLFVDAGLIVITSFISPFHRDRALARSVIGDESFIEVYVDTPLSECERRDPKGLYAKARKGLIKNFTGIDSPYEAPDAPQITIDTLMQTIDQGVDVVIDYLSKWNSK</sequence>
<evidence type="ECO:0000256" key="3">
    <source>
        <dbReference type="ARBA" id="ARBA00004806"/>
    </source>
</evidence>
<dbReference type="Pfam" id="PF01583">
    <property type="entry name" value="APS_kinase"/>
    <property type="match status" value="1"/>
</dbReference>
<dbReference type="EC" id="2.7.1.25" evidence="5 14"/>
<evidence type="ECO:0000256" key="2">
    <source>
        <dbReference type="ARBA" id="ARBA00002632"/>
    </source>
</evidence>
<comment type="catalytic activity">
    <reaction evidence="1 14 15">
        <text>adenosine 5'-phosphosulfate + ATP = 3'-phosphoadenylyl sulfate + ADP + H(+)</text>
        <dbReference type="Rhea" id="RHEA:24152"/>
        <dbReference type="ChEBI" id="CHEBI:15378"/>
        <dbReference type="ChEBI" id="CHEBI:30616"/>
        <dbReference type="ChEBI" id="CHEBI:58243"/>
        <dbReference type="ChEBI" id="CHEBI:58339"/>
        <dbReference type="ChEBI" id="CHEBI:456216"/>
        <dbReference type="EC" id="2.7.1.25"/>
    </reaction>
</comment>
<dbReference type="NCBIfam" id="NF003013">
    <property type="entry name" value="PRK03846.1"/>
    <property type="match status" value="1"/>
</dbReference>
<dbReference type="GO" id="GO:0005524">
    <property type="term" value="F:ATP binding"/>
    <property type="evidence" value="ECO:0007669"/>
    <property type="project" value="UniProtKB-UniRule"/>
</dbReference>
<evidence type="ECO:0000256" key="6">
    <source>
        <dbReference type="ARBA" id="ARBA00018163"/>
    </source>
</evidence>
<evidence type="ECO:0000313" key="17">
    <source>
        <dbReference type="EMBL" id="RVD78112.1"/>
    </source>
</evidence>
<comment type="function">
    <text evidence="2 14 15">Catalyzes the synthesis of activated sulfate.</text>
</comment>
<dbReference type="FunFam" id="3.40.50.300:FF:000212">
    <property type="entry name" value="Adenylyl-sulfate kinase"/>
    <property type="match status" value="1"/>
</dbReference>
<dbReference type="Proteomes" id="UP000288002">
    <property type="component" value="Unassembled WGS sequence"/>
</dbReference>
<dbReference type="GO" id="GO:0070814">
    <property type="term" value="P:hydrogen sulfide biosynthetic process"/>
    <property type="evidence" value="ECO:0007669"/>
    <property type="project" value="UniProtKB-UniRule"/>
</dbReference>
<name>A0AA94EPJ6_9PSED</name>
<proteinExistence type="inferred from homology"/>
<dbReference type="Gene3D" id="3.40.50.300">
    <property type="entry name" value="P-loop containing nucleotide triphosphate hydrolases"/>
    <property type="match status" value="1"/>
</dbReference>
<evidence type="ECO:0000256" key="9">
    <source>
        <dbReference type="ARBA" id="ARBA00022777"/>
    </source>
</evidence>
<evidence type="ECO:0000256" key="10">
    <source>
        <dbReference type="ARBA" id="ARBA00022840"/>
    </source>
</evidence>
<dbReference type="CDD" id="cd02027">
    <property type="entry name" value="APSK"/>
    <property type="match status" value="1"/>
</dbReference>
<dbReference type="HAMAP" id="MF_00065">
    <property type="entry name" value="Adenylyl_sulf_kinase"/>
    <property type="match status" value="1"/>
</dbReference>
<evidence type="ECO:0000256" key="11">
    <source>
        <dbReference type="ARBA" id="ARBA00029724"/>
    </source>
</evidence>
<dbReference type="PANTHER" id="PTHR11055:SF63">
    <property type="entry name" value="ADENYLYL-SULFATE KINASE 1, CHLOROPLASTIC"/>
    <property type="match status" value="1"/>
</dbReference>
<accession>A0AA94EPJ6</accession>
<keyword evidence="7 14" id="KW-0808">Transferase</keyword>
<dbReference type="InterPro" id="IPR027417">
    <property type="entry name" value="P-loop_NTPase"/>
</dbReference>
<evidence type="ECO:0000256" key="8">
    <source>
        <dbReference type="ARBA" id="ARBA00022741"/>
    </source>
</evidence>
<dbReference type="NCBIfam" id="TIGR00455">
    <property type="entry name" value="apsK"/>
    <property type="match status" value="1"/>
</dbReference>
<evidence type="ECO:0000259" key="16">
    <source>
        <dbReference type="Pfam" id="PF01583"/>
    </source>
</evidence>
<evidence type="ECO:0000256" key="1">
    <source>
        <dbReference type="ARBA" id="ARBA00001823"/>
    </source>
</evidence>
<evidence type="ECO:0000256" key="4">
    <source>
        <dbReference type="ARBA" id="ARBA00007008"/>
    </source>
</evidence>
<dbReference type="EMBL" id="MKWS01000005">
    <property type="protein sequence ID" value="RVD78112.1"/>
    <property type="molecule type" value="Genomic_DNA"/>
</dbReference>
<keyword evidence="8 14" id="KW-0547">Nucleotide-binding</keyword>
<protein>
    <recommendedName>
        <fullName evidence="6 14">Adenylyl-sulfate kinase</fullName>
        <ecNumber evidence="5 14">2.7.1.25</ecNumber>
    </recommendedName>
    <alternativeName>
        <fullName evidence="12 14">APS kinase</fullName>
    </alternativeName>
    <alternativeName>
        <fullName evidence="13 14">ATP adenosine-5'-phosphosulfate 3'-phosphotransferase</fullName>
    </alternativeName>
    <alternativeName>
        <fullName evidence="11 14">Adenosine-5'-phosphosulfate kinase</fullName>
    </alternativeName>
</protein>
<organism evidence="17 18">
    <name type="scientific">Pseudomonas koreensis</name>
    <dbReference type="NCBI Taxonomy" id="198620"/>
    <lineage>
        <taxon>Bacteria</taxon>
        <taxon>Pseudomonadati</taxon>
        <taxon>Pseudomonadota</taxon>
        <taxon>Gammaproteobacteria</taxon>
        <taxon>Pseudomonadales</taxon>
        <taxon>Pseudomonadaceae</taxon>
        <taxon>Pseudomonas</taxon>
    </lineage>
</organism>
<evidence type="ECO:0000256" key="5">
    <source>
        <dbReference type="ARBA" id="ARBA00012121"/>
    </source>
</evidence>
<evidence type="ECO:0000256" key="13">
    <source>
        <dbReference type="ARBA" id="ARBA00031464"/>
    </source>
</evidence>
<feature type="active site" description="Phosphoserine intermediate" evidence="14">
    <location>
        <position position="137"/>
    </location>
</feature>
<keyword evidence="9 14" id="KW-0418">Kinase</keyword>
<dbReference type="SUPFAM" id="SSF52540">
    <property type="entry name" value="P-loop containing nucleoside triphosphate hydrolases"/>
    <property type="match status" value="1"/>
</dbReference>
<evidence type="ECO:0000256" key="15">
    <source>
        <dbReference type="RuleBase" id="RU004347"/>
    </source>
</evidence>
<feature type="domain" description="APS kinase" evidence="16">
    <location>
        <begin position="55"/>
        <end position="205"/>
    </location>
</feature>
<keyword evidence="10 14" id="KW-0067">ATP-binding</keyword>
<feature type="binding site" evidence="14">
    <location>
        <begin position="63"/>
        <end position="70"/>
    </location>
    <ligand>
        <name>ATP</name>
        <dbReference type="ChEBI" id="CHEBI:30616"/>
    </ligand>
</feature>
<dbReference type="GO" id="GO:0004020">
    <property type="term" value="F:adenylylsulfate kinase activity"/>
    <property type="evidence" value="ECO:0007669"/>
    <property type="project" value="UniProtKB-UniRule"/>
</dbReference>
<keyword evidence="14" id="KW-0597">Phosphoprotein</keyword>
<gene>
    <name evidence="14" type="primary">cysC</name>
    <name evidence="17" type="ORF">A9HBioS_1957</name>
</gene>